<keyword evidence="2" id="KW-1133">Transmembrane helix</keyword>
<evidence type="ECO:0000256" key="2">
    <source>
        <dbReference type="SAM" id="Phobius"/>
    </source>
</evidence>
<dbReference type="Proteomes" id="UP000500970">
    <property type="component" value="Chromosome"/>
</dbReference>
<keyword evidence="2" id="KW-0812">Transmembrane</keyword>
<organism evidence="3 4">
    <name type="scientific">Achromobacter pestifer</name>
    <dbReference type="NCBI Taxonomy" id="1353889"/>
    <lineage>
        <taxon>Bacteria</taxon>
        <taxon>Pseudomonadati</taxon>
        <taxon>Pseudomonadota</taxon>
        <taxon>Betaproteobacteria</taxon>
        <taxon>Burkholderiales</taxon>
        <taxon>Alcaligenaceae</taxon>
        <taxon>Achromobacter</taxon>
    </lineage>
</organism>
<name>A0A7D4DV54_9BURK</name>
<feature type="coiled-coil region" evidence="1">
    <location>
        <begin position="238"/>
        <end position="265"/>
    </location>
</feature>
<sequence length="302" mass="30641">MENASSLSQPYPGGMPPRESAISAVSWAAVIAGAVIAAALSLALFAGGTGLGFLSVSPWSGEGASAPALGIGFIVWMLATQIVAYGIGGYVAGRLRTKWVDVHSDEVYFRDTAHGFLVWALSAVVSAVLLGASIATLASGVAKAGATVAAGAGSAATAAAVAGGGDGMAQMQGYFSDALLRSERPDASGDRNGAREEVGRIVAMSLARGSMTGEDRDYVVKVVAAQTGLEPAAAQRRVDQAVQNVKQAADDARQKAKEAADLARKAAAAFALWGFASMLIGAFVASLAATWGGRRRDAVRLP</sequence>
<keyword evidence="2" id="KW-0472">Membrane</keyword>
<feature type="transmembrane region" description="Helical" evidence="2">
    <location>
        <begin position="66"/>
        <end position="92"/>
    </location>
</feature>
<evidence type="ECO:0000256" key="1">
    <source>
        <dbReference type="SAM" id="Coils"/>
    </source>
</evidence>
<dbReference type="EMBL" id="CP053985">
    <property type="protein sequence ID" value="QKH33932.1"/>
    <property type="molecule type" value="Genomic_DNA"/>
</dbReference>
<keyword evidence="1" id="KW-0175">Coiled coil</keyword>
<gene>
    <name evidence="3" type="ORF">FOC84_02870</name>
</gene>
<keyword evidence="4" id="KW-1185">Reference proteome</keyword>
<dbReference type="RefSeq" id="WP_173143095.1">
    <property type="nucleotide sequence ID" value="NZ_CP053985.1"/>
</dbReference>
<feature type="transmembrane region" description="Helical" evidence="2">
    <location>
        <begin position="113"/>
        <end position="138"/>
    </location>
</feature>
<evidence type="ECO:0000313" key="3">
    <source>
        <dbReference type="EMBL" id="QKH33932.1"/>
    </source>
</evidence>
<feature type="transmembrane region" description="Helical" evidence="2">
    <location>
        <begin position="267"/>
        <end position="292"/>
    </location>
</feature>
<feature type="transmembrane region" description="Helical" evidence="2">
    <location>
        <begin position="144"/>
        <end position="162"/>
    </location>
</feature>
<dbReference type="AlphaFoldDB" id="A0A7D4DV54"/>
<proteinExistence type="predicted"/>
<protein>
    <submittedName>
        <fullName evidence="3">Uncharacterized protein</fullName>
    </submittedName>
</protein>
<feature type="transmembrane region" description="Helical" evidence="2">
    <location>
        <begin position="21"/>
        <end position="46"/>
    </location>
</feature>
<dbReference type="KEGG" id="apes:FOC84_02870"/>
<reference evidence="3 4" key="1">
    <citation type="submission" date="2020-05" db="EMBL/GenBank/DDBJ databases">
        <title>FDA dAtabase for Regulatory Grade micrObial Sequences (FDA-ARGOS): Supporting development and validation of Infectious Disease Dx tests.</title>
        <authorList>
            <person name="Sproer C."/>
            <person name="Gronow S."/>
            <person name="Severitt S."/>
            <person name="Schroder I."/>
            <person name="Tallon L."/>
            <person name="Sadzewicz L."/>
            <person name="Zhao X."/>
            <person name="Vavikolanu K."/>
            <person name="Mehta A."/>
            <person name="Aluvathingal J."/>
            <person name="Nadendla S."/>
            <person name="Myers T."/>
            <person name="Yan Y."/>
            <person name="Sichtig H."/>
        </authorList>
    </citation>
    <scope>NUCLEOTIDE SEQUENCE [LARGE SCALE GENOMIC DNA]</scope>
    <source>
        <strain evidence="3 4">FDAARGOS_790</strain>
    </source>
</reference>
<accession>A0A7D4DV54</accession>
<evidence type="ECO:0000313" key="4">
    <source>
        <dbReference type="Proteomes" id="UP000500970"/>
    </source>
</evidence>